<keyword evidence="1" id="KW-1133">Transmembrane helix</keyword>
<keyword evidence="1" id="KW-0472">Membrane</keyword>
<evidence type="ECO:0000256" key="1">
    <source>
        <dbReference type="SAM" id="Phobius"/>
    </source>
</evidence>
<protein>
    <submittedName>
        <fullName evidence="2">Uncharacterized protein</fullName>
    </submittedName>
</protein>
<reference evidence="2" key="1">
    <citation type="journal article" date="2020" name="Nature">
        <title>Giant virus diversity and host interactions through global metagenomics.</title>
        <authorList>
            <person name="Schulz F."/>
            <person name="Roux S."/>
            <person name="Paez-Espino D."/>
            <person name="Jungbluth S."/>
            <person name="Walsh D.A."/>
            <person name="Denef V.J."/>
            <person name="McMahon K.D."/>
            <person name="Konstantinidis K.T."/>
            <person name="Eloe-Fadrosh E.A."/>
            <person name="Kyrpides N.C."/>
            <person name="Woyke T."/>
        </authorList>
    </citation>
    <scope>NUCLEOTIDE SEQUENCE</scope>
    <source>
        <strain evidence="2">GVMAG-S-1102113-118</strain>
    </source>
</reference>
<name>A0A6C0KDR0_9ZZZZ</name>
<evidence type="ECO:0000313" key="2">
    <source>
        <dbReference type="EMBL" id="QHU14458.1"/>
    </source>
</evidence>
<dbReference type="AlphaFoldDB" id="A0A6C0KDR0"/>
<keyword evidence="1" id="KW-0812">Transmembrane</keyword>
<feature type="transmembrane region" description="Helical" evidence="1">
    <location>
        <begin position="20"/>
        <end position="39"/>
    </location>
</feature>
<dbReference type="EMBL" id="MN740840">
    <property type="protein sequence ID" value="QHU14458.1"/>
    <property type="molecule type" value="Genomic_DNA"/>
</dbReference>
<organism evidence="2">
    <name type="scientific">viral metagenome</name>
    <dbReference type="NCBI Taxonomy" id="1070528"/>
    <lineage>
        <taxon>unclassified sequences</taxon>
        <taxon>metagenomes</taxon>
        <taxon>organismal metagenomes</taxon>
    </lineage>
</organism>
<proteinExistence type="predicted"/>
<sequence>MDVDKLFKDVSKCMQGGGIGFLLGFILAFLFIFIFASAADDNTQRKVRKAFGLENFSNSVCDDNPELCENQ</sequence>
<accession>A0A6C0KDR0</accession>